<feature type="compositionally biased region" description="Basic residues" evidence="1">
    <location>
        <begin position="54"/>
        <end position="65"/>
    </location>
</feature>
<feature type="region of interest" description="Disordered" evidence="1">
    <location>
        <begin position="1"/>
        <end position="65"/>
    </location>
</feature>
<feature type="non-terminal residue" evidence="2">
    <location>
        <position position="65"/>
    </location>
</feature>
<proteinExistence type="predicted"/>
<feature type="compositionally biased region" description="Low complexity" evidence="1">
    <location>
        <begin position="10"/>
        <end position="31"/>
    </location>
</feature>
<name>A0A6J4P6B8_9PSEU</name>
<evidence type="ECO:0000256" key="1">
    <source>
        <dbReference type="SAM" id="MobiDB-lite"/>
    </source>
</evidence>
<sequence length="65" mass="7219">WPAPGTRCAPRTTGTPRSGTSRPATRSWSAAGRRRPWPARRRPARSPASATSRGRPRPCRRRRGT</sequence>
<feature type="non-terminal residue" evidence="2">
    <location>
        <position position="1"/>
    </location>
</feature>
<protein>
    <submittedName>
        <fullName evidence="2">Uncharacterized protein</fullName>
    </submittedName>
</protein>
<evidence type="ECO:0000313" key="2">
    <source>
        <dbReference type="EMBL" id="CAA9407019.1"/>
    </source>
</evidence>
<accession>A0A6J4P6B8</accession>
<gene>
    <name evidence="2" type="ORF">AVDCRST_MAG66-1812</name>
</gene>
<dbReference type="AlphaFoldDB" id="A0A6J4P6B8"/>
<organism evidence="2">
    <name type="scientific">uncultured Pseudonocardia sp</name>
    <dbReference type="NCBI Taxonomy" id="211455"/>
    <lineage>
        <taxon>Bacteria</taxon>
        <taxon>Bacillati</taxon>
        <taxon>Actinomycetota</taxon>
        <taxon>Actinomycetes</taxon>
        <taxon>Pseudonocardiales</taxon>
        <taxon>Pseudonocardiaceae</taxon>
        <taxon>Pseudonocardia</taxon>
        <taxon>environmental samples</taxon>
    </lineage>
</organism>
<feature type="compositionally biased region" description="Basic residues" evidence="1">
    <location>
        <begin position="32"/>
        <end position="44"/>
    </location>
</feature>
<dbReference type="EMBL" id="CADCUS010000265">
    <property type="protein sequence ID" value="CAA9407019.1"/>
    <property type="molecule type" value="Genomic_DNA"/>
</dbReference>
<reference evidence="2" key="1">
    <citation type="submission" date="2020-02" db="EMBL/GenBank/DDBJ databases">
        <authorList>
            <person name="Meier V. D."/>
        </authorList>
    </citation>
    <scope>NUCLEOTIDE SEQUENCE</scope>
    <source>
        <strain evidence="2">AVDCRST_MAG66</strain>
    </source>
</reference>